<reference evidence="1" key="2">
    <citation type="submission" date="2015-06" db="UniProtKB">
        <authorList>
            <consortium name="EnsemblProtists"/>
        </authorList>
    </citation>
    <scope>IDENTIFICATION</scope>
    <source>
        <strain evidence="1">Emoy2</strain>
    </source>
</reference>
<dbReference type="eggNOG" id="ENOG502SYQ0">
    <property type="taxonomic scope" value="Eukaryota"/>
</dbReference>
<name>M4C287_HYAAE</name>
<dbReference type="Proteomes" id="UP000011713">
    <property type="component" value="Unassembled WGS sequence"/>
</dbReference>
<dbReference type="InParanoid" id="M4C287"/>
<proteinExistence type="predicted"/>
<keyword evidence="2" id="KW-1185">Reference proteome</keyword>
<reference evidence="2" key="1">
    <citation type="journal article" date="2010" name="Science">
        <title>Signatures of adaptation to obligate biotrophy in the Hyaloperonospora arabidopsidis genome.</title>
        <authorList>
            <person name="Baxter L."/>
            <person name="Tripathy S."/>
            <person name="Ishaque N."/>
            <person name="Boot N."/>
            <person name="Cabral A."/>
            <person name="Kemen E."/>
            <person name="Thines M."/>
            <person name="Ah-Fong A."/>
            <person name="Anderson R."/>
            <person name="Badejoko W."/>
            <person name="Bittner-Eddy P."/>
            <person name="Boore J.L."/>
            <person name="Chibucos M.C."/>
            <person name="Coates M."/>
            <person name="Dehal P."/>
            <person name="Delehaunty K."/>
            <person name="Dong S."/>
            <person name="Downton P."/>
            <person name="Dumas B."/>
            <person name="Fabro G."/>
            <person name="Fronick C."/>
            <person name="Fuerstenberg S.I."/>
            <person name="Fulton L."/>
            <person name="Gaulin E."/>
            <person name="Govers F."/>
            <person name="Hughes L."/>
            <person name="Humphray S."/>
            <person name="Jiang R.H."/>
            <person name="Judelson H."/>
            <person name="Kamoun S."/>
            <person name="Kyung K."/>
            <person name="Meijer H."/>
            <person name="Minx P."/>
            <person name="Morris P."/>
            <person name="Nelson J."/>
            <person name="Phuntumart V."/>
            <person name="Qutob D."/>
            <person name="Rehmany A."/>
            <person name="Rougon-Cardoso A."/>
            <person name="Ryden P."/>
            <person name="Torto-Alalibo T."/>
            <person name="Studholme D."/>
            <person name="Wang Y."/>
            <person name="Win J."/>
            <person name="Wood J."/>
            <person name="Clifton S.W."/>
            <person name="Rogers J."/>
            <person name="Van den Ackerveken G."/>
            <person name="Jones J.D."/>
            <person name="McDowell J.M."/>
            <person name="Beynon J."/>
            <person name="Tyler B.M."/>
        </authorList>
    </citation>
    <scope>NUCLEOTIDE SEQUENCE [LARGE SCALE GENOMIC DNA]</scope>
    <source>
        <strain evidence="2">Emoy2</strain>
    </source>
</reference>
<dbReference type="EnsemblProtists" id="HpaT813202">
    <property type="protein sequence ID" value="HpaP813202"/>
    <property type="gene ID" value="HpaG813202"/>
</dbReference>
<dbReference type="EMBL" id="JH598120">
    <property type="status" value="NOT_ANNOTATED_CDS"/>
    <property type="molecule type" value="Genomic_DNA"/>
</dbReference>
<sequence length="73" mass="8370">MACSSDLLDVRSKPKGKKDKEIINLDAVNKKLEAAPYLKRYILRSLSHVTEVSAPMLCRMRKRNEIMTTTNTF</sequence>
<organism evidence="1 2">
    <name type="scientific">Hyaloperonospora arabidopsidis (strain Emoy2)</name>
    <name type="common">Downy mildew agent</name>
    <name type="synonym">Peronospora arabidopsidis</name>
    <dbReference type="NCBI Taxonomy" id="559515"/>
    <lineage>
        <taxon>Eukaryota</taxon>
        <taxon>Sar</taxon>
        <taxon>Stramenopiles</taxon>
        <taxon>Oomycota</taxon>
        <taxon>Peronosporomycetes</taxon>
        <taxon>Peronosporales</taxon>
        <taxon>Peronosporaceae</taxon>
        <taxon>Hyaloperonospora</taxon>
    </lineage>
</organism>
<accession>M4C287</accession>
<evidence type="ECO:0000313" key="2">
    <source>
        <dbReference type="Proteomes" id="UP000011713"/>
    </source>
</evidence>
<dbReference type="AlphaFoldDB" id="M4C287"/>
<evidence type="ECO:0000313" key="1">
    <source>
        <dbReference type="EnsemblProtists" id="HpaP813202"/>
    </source>
</evidence>
<dbReference type="HOGENOM" id="CLU_2710115_0_0_1"/>
<protein>
    <submittedName>
        <fullName evidence="1">Uncharacterized protein</fullName>
    </submittedName>
</protein>
<dbReference type="VEuPathDB" id="FungiDB:HpaG813202"/>